<accession>A0ABQ3EGW2</accession>
<dbReference type="Proteomes" id="UP000599437">
    <property type="component" value="Unassembled WGS sequence"/>
</dbReference>
<sequence length="185" mass="19510">MNEAVRVDVPDRGFSFPVAVRQLGTLASAARGGQFPQHAGRDLRLVGSGGVYEGVVHLGQPVRDALGQNLLQFQQRRQRGLVAAESTAERGLAQSDSNGECFFVIEDQRRCPGSGAETVTAPWSRVGLDGVAEFPELGDVPPHRAVGDRHSVGQLAAGPRRLGGKQGDQSQQAGGCADHVSECST</sequence>
<proteinExistence type="predicted"/>
<name>A0ABQ3EGW2_9ACTN</name>
<keyword evidence="3" id="KW-1185">Reference proteome</keyword>
<evidence type="ECO:0000256" key="1">
    <source>
        <dbReference type="SAM" id="MobiDB-lite"/>
    </source>
</evidence>
<feature type="region of interest" description="Disordered" evidence="1">
    <location>
        <begin position="139"/>
        <end position="185"/>
    </location>
</feature>
<evidence type="ECO:0000313" key="3">
    <source>
        <dbReference type="Proteomes" id="UP000599437"/>
    </source>
</evidence>
<gene>
    <name evidence="2" type="ORF">GCM10010346_64130</name>
</gene>
<protein>
    <submittedName>
        <fullName evidence="2">Uncharacterized protein</fullName>
    </submittedName>
</protein>
<reference evidence="3" key="1">
    <citation type="journal article" date="2019" name="Int. J. Syst. Evol. Microbiol.">
        <title>The Global Catalogue of Microorganisms (GCM) 10K type strain sequencing project: providing services to taxonomists for standard genome sequencing and annotation.</title>
        <authorList>
            <consortium name="The Broad Institute Genomics Platform"/>
            <consortium name="The Broad Institute Genome Sequencing Center for Infectious Disease"/>
            <person name="Wu L."/>
            <person name="Ma J."/>
        </authorList>
    </citation>
    <scope>NUCLEOTIDE SEQUENCE [LARGE SCALE GENOMIC DNA]</scope>
    <source>
        <strain evidence="3">JCM 4737</strain>
    </source>
</reference>
<dbReference type="EMBL" id="BMVO01000043">
    <property type="protein sequence ID" value="GHB31980.1"/>
    <property type="molecule type" value="Genomic_DNA"/>
</dbReference>
<comment type="caution">
    <text evidence="2">The sequence shown here is derived from an EMBL/GenBank/DDBJ whole genome shotgun (WGS) entry which is preliminary data.</text>
</comment>
<evidence type="ECO:0000313" key="2">
    <source>
        <dbReference type="EMBL" id="GHB31980.1"/>
    </source>
</evidence>
<organism evidence="2 3">
    <name type="scientific">Streptomyces chryseus</name>
    <dbReference type="NCBI Taxonomy" id="68186"/>
    <lineage>
        <taxon>Bacteria</taxon>
        <taxon>Bacillati</taxon>
        <taxon>Actinomycetota</taxon>
        <taxon>Actinomycetes</taxon>
        <taxon>Kitasatosporales</taxon>
        <taxon>Streptomycetaceae</taxon>
        <taxon>Streptomyces</taxon>
    </lineage>
</organism>
<feature type="compositionally biased region" description="Basic and acidic residues" evidence="1">
    <location>
        <begin position="141"/>
        <end position="151"/>
    </location>
</feature>